<organism evidence="2 3">
    <name type="scientific">Rhizoclosmatium globosum</name>
    <dbReference type="NCBI Taxonomy" id="329046"/>
    <lineage>
        <taxon>Eukaryota</taxon>
        <taxon>Fungi</taxon>
        <taxon>Fungi incertae sedis</taxon>
        <taxon>Chytridiomycota</taxon>
        <taxon>Chytridiomycota incertae sedis</taxon>
        <taxon>Chytridiomycetes</taxon>
        <taxon>Chytridiales</taxon>
        <taxon>Chytriomycetaceae</taxon>
        <taxon>Rhizoclosmatium</taxon>
    </lineage>
</organism>
<feature type="chain" id="PRO_5012237496" evidence="1">
    <location>
        <begin position="17"/>
        <end position="265"/>
    </location>
</feature>
<dbReference type="EMBL" id="MCGO01000024">
    <property type="protein sequence ID" value="ORY43759.1"/>
    <property type="molecule type" value="Genomic_DNA"/>
</dbReference>
<sequence>MYTIAVLFTLVLSVVANRQHYHHKCSTFGEFSCSDDWKSLMQCSYVEGNVLAWRYHSHCPRHTNCVDMGPNGYVGCEKMKEKDARDSKGCAFGAFMCDKDGLSLWQCAYADNGTLTWVPHSKCKSGEMCVVNGAGGYVGCMTAVSSRDTPVCTFGAWMCAKDGMSLMQCDYVKGSLGWKENMKCKSGTQCVANGPNGYVGCQKPMMTTTPGVPACKFGAFMCAKDGVNLMQCDYVNGNLAWKKVLKCKKGKHCIDNGPNGYVGCK</sequence>
<keyword evidence="3" id="KW-1185">Reference proteome</keyword>
<evidence type="ECO:0000313" key="3">
    <source>
        <dbReference type="Proteomes" id="UP000193642"/>
    </source>
</evidence>
<dbReference type="AlphaFoldDB" id="A0A1Y2C9Q6"/>
<accession>A0A1Y2C9Q6</accession>
<evidence type="ECO:0000256" key="1">
    <source>
        <dbReference type="SAM" id="SignalP"/>
    </source>
</evidence>
<dbReference type="OrthoDB" id="4611802at2759"/>
<proteinExistence type="predicted"/>
<evidence type="ECO:0000313" key="2">
    <source>
        <dbReference type="EMBL" id="ORY43759.1"/>
    </source>
</evidence>
<name>A0A1Y2C9Q6_9FUNG</name>
<gene>
    <name evidence="2" type="ORF">BCR33DRAFT_247486</name>
</gene>
<reference evidence="2 3" key="1">
    <citation type="submission" date="2016-07" db="EMBL/GenBank/DDBJ databases">
        <title>Pervasive Adenine N6-methylation of Active Genes in Fungi.</title>
        <authorList>
            <consortium name="DOE Joint Genome Institute"/>
            <person name="Mondo S.J."/>
            <person name="Dannebaum R.O."/>
            <person name="Kuo R.C."/>
            <person name="Labutti K."/>
            <person name="Haridas S."/>
            <person name="Kuo A."/>
            <person name="Salamov A."/>
            <person name="Ahrendt S.R."/>
            <person name="Lipzen A."/>
            <person name="Sullivan W."/>
            <person name="Andreopoulos W.B."/>
            <person name="Clum A."/>
            <person name="Lindquist E."/>
            <person name="Daum C."/>
            <person name="Ramamoorthy G.K."/>
            <person name="Gryganskyi A."/>
            <person name="Culley D."/>
            <person name="Magnuson J.K."/>
            <person name="James T.Y."/>
            <person name="O'Malley M.A."/>
            <person name="Stajich J.E."/>
            <person name="Spatafora J.W."/>
            <person name="Visel A."/>
            <person name="Grigoriev I.V."/>
        </authorList>
    </citation>
    <scope>NUCLEOTIDE SEQUENCE [LARGE SCALE GENOMIC DNA]</scope>
    <source>
        <strain evidence="2 3">JEL800</strain>
    </source>
</reference>
<keyword evidence="1" id="KW-0732">Signal</keyword>
<protein>
    <submittedName>
        <fullName evidence="2">Uncharacterized protein</fullName>
    </submittedName>
</protein>
<dbReference type="Proteomes" id="UP000193642">
    <property type="component" value="Unassembled WGS sequence"/>
</dbReference>
<comment type="caution">
    <text evidence="2">The sequence shown here is derived from an EMBL/GenBank/DDBJ whole genome shotgun (WGS) entry which is preliminary data.</text>
</comment>
<feature type="signal peptide" evidence="1">
    <location>
        <begin position="1"/>
        <end position="16"/>
    </location>
</feature>